<dbReference type="Proteomes" id="UP000218775">
    <property type="component" value="Unassembled WGS sequence"/>
</dbReference>
<sequence>MRLKVIFFTSILCLQGLYASQDNITEYFKYLDQYPATLGPDGSYQEGEIEIIRDREKMLEIQASTNRMVGLVAEDNYWIWLNDAVRFPGGNYGVYGRIIWKCGLESIPGIAVLPLLPNGKIALNRNYRHATRSWEYELPRGCVE</sequence>
<feature type="non-terminal residue" evidence="1">
    <location>
        <position position="144"/>
    </location>
</feature>
<protein>
    <submittedName>
        <fullName evidence="1">Uncharacterized protein</fullName>
    </submittedName>
</protein>
<proteinExistence type="predicted"/>
<dbReference type="InterPro" id="IPR015797">
    <property type="entry name" value="NUDIX_hydrolase-like_dom_sf"/>
</dbReference>
<name>A0A2A4WYW4_UNCAE</name>
<dbReference type="SUPFAM" id="SSF55811">
    <property type="entry name" value="Nudix"/>
    <property type="match status" value="1"/>
</dbReference>
<evidence type="ECO:0000313" key="2">
    <source>
        <dbReference type="Proteomes" id="UP000218775"/>
    </source>
</evidence>
<dbReference type="Gene3D" id="3.90.79.10">
    <property type="entry name" value="Nucleoside Triphosphate Pyrophosphohydrolase"/>
    <property type="match status" value="1"/>
</dbReference>
<organism evidence="1 2">
    <name type="scientific">Aerophobetes bacterium</name>
    <dbReference type="NCBI Taxonomy" id="2030807"/>
    <lineage>
        <taxon>Bacteria</taxon>
        <taxon>Candidatus Aerophobota</taxon>
    </lineage>
</organism>
<accession>A0A2A4WYW4</accession>
<dbReference type="EMBL" id="NVUK01000044">
    <property type="protein sequence ID" value="PCI75598.1"/>
    <property type="molecule type" value="Genomic_DNA"/>
</dbReference>
<reference evidence="2" key="1">
    <citation type="submission" date="2017-08" db="EMBL/GenBank/DDBJ databases">
        <title>A dynamic microbial community with high functional redundancy inhabits the cold, oxic subseafloor aquifer.</title>
        <authorList>
            <person name="Tully B.J."/>
            <person name="Wheat C.G."/>
            <person name="Glazer B.T."/>
            <person name="Huber J.A."/>
        </authorList>
    </citation>
    <scope>NUCLEOTIDE SEQUENCE [LARGE SCALE GENOMIC DNA]</scope>
</reference>
<dbReference type="AlphaFoldDB" id="A0A2A4WYW4"/>
<evidence type="ECO:0000313" key="1">
    <source>
        <dbReference type="EMBL" id="PCI75598.1"/>
    </source>
</evidence>
<comment type="caution">
    <text evidence="1">The sequence shown here is derived from an EMBL/GenBank/DDBJ whole genome shotgun (WGS) entry which is preliminary data.</text>
</comment>
<gene>
    <name evidence="1" type="ORF">COB21_05500</name>
</gene>